<keyword evidence="6" id="KW-0813">Transport</keyword>
<dbReference type="Proteomes" id="UP000317243">
    <property type="component" value="Unassembled WGS sequence"/>
</dbReference>
<evidence type="ECO:0000256" key="2">
    <source>
        <dbReference type="ARBA" id="ARBA00022475"/>
    </source>
</evidence>
<keyword evidence="5 7" id="KW-0472">Membrane</keyword>
<dbReference type="OrthoDB" id="9809716at2"/>
<feature type="transmembrane region" description="Helical" evidence="7">
    <location>
        <begin position="148"/>
        <end position="173"/>
    </location>
</feature>
<feature type="transmembrane region" description="Helical" evidence="7">
    <location>
        <begin position="193"/>
        <end position="214"/>
    </location>
</feature>
<keyword evidence="10" id="KW-1185">Reference proteome</keyword>
<evidence type="ECO:0000256" key="3">
    <source>
        <dbReference type="ARBA" id="ARBA00022692"/>
    </source>
</evidence>
<feature type="transmembrane region" description="Helical" evidence="7">
    <location>
        <begin position="43"/>
        <end position="70"/>
    </location>
</feature>
<gene>
    <name evidence="9" type="primary">exbB_1</name>
    <name evidence="9" type="ORF">KOR42_14590</name>
</gene>
<protein>
    <submittedName>
        <fullName evidence="9">Biopolymer transport protein ExbB</fullName>
    </submittedName>
</protein>
<evidence type="ECO:0000256" key="4">
    <source>
        <dbReference type="ARBA" id="ARBA00022989"/>
    </source>
</evidence>
<dbReference type="GO" id="GO:0005886">
    <property type="term" value="C:plasma membrane"/>
    <property type="evidence" value="ECO:0007669"/>
    <property type="project" value="UniProtKB-SubCell"/>
</dbReference>
<accession>A0A5C5X5P7</accession>
<keyword evidence="2" id="KW-1003">Cell membrane</keyword>
<keyword evidence="4 7" id="KW-1133">Transmembrane helix</keyword>
<evidence type="ECO:0000256" key="5">
    <source>
        <dbReference type="ARBA" id="ARBA00023136"/>
    </source>
</evidence>
<organism evidence="9 10">
    <name type="scientific">Thalassoglobus neptunius</name>
    <dbReference type="NCBI Taxonomy" id="1938619"/>
    <lineage>
        <taxon>Bacteria</taxon>
        <taxon>Pseudomonadati</taxon>
        <taxon>Planctomycetota</taxon>
        <taxon>Planctomycetia</taxon>
        <taxon>Planctomycetales</taxon>
        <taxon>Planctomycetaceae</taxon>
        <taxon>Thalassoglobus</taxon>
    </lineage>
</organism>
<evidence type="ECO:0000256" key="6">
    <source>
        <dbReference type="RuleBase" id="RU004057"/>
    </source>
</evidence>
<dbReference type="PANTHER" id="PTHR30625:SF17">
    <property type="entry name" value="TOLQ-RELATED"/>
    <property type="match status" value="1"/>
</dbReference>
<comment type="subcellular location">
    <subcellularLocation>
        <location evidence="1">Cell membrane</location>
        <topology evidence="1">Multi-pass membrane protein</topology>
    </subcellularLocation>
    <subcellularLocation>
        <location evidence="6">Membrane</location>
        <topology evidence="6">Multi-pass membrane protein</topology>
    </subcellularLocation>
</comment>
<keyword evidence="3 7" id="KW-0812">Transmembrane</keyword>
<evidence type="ECO:0000256" key="1">
    <source>
        <dbReference type="ARBA" id="ARBA00004651"/>
    </source>
</evidence>
<sequence>MAQTCMRQFTIWVAGFLFLLICQPVSGAEGGIFQDGQVNPKGLLQAGGIIGYVIIALSVATVALIIEHLLSIRKGSLMPRSLAEKLQQLISSGQYQQADALCRESPTFLSYVVSSGIQEANFGYTAVEKAMEDACVEQSARLNRKIEYLSVIGALAPMLGLMGTVWGMIQAFAEFTEKANPMPADFAPAISEALVTTLFGLCVAVPALAAYAWFRNRIDEYVAEATLLSEHLIAPLRRTLMDKRKPNRAAAAPQPTRS</sequence>
<dbReference type="Pfam" id="PF01618">
    <property type="entry name" value="MotA_ExbB"/>
    <property type="match status" value="1"/>
</dbReference>
<keyword evidence="6" id="KW-0653">Protein transport</keyword>
<name>A0A5C5X5P7_9PLAN</name>
<evidence type="ECO:0000256" key="7">
    <source>
        <dbReference type="SAM" id="Phobius"/>
    </source>
</evidence>
<comment type="similarity">
    <text evidence="6">Belongs to the exbB/tolQ family.</text>
</comment>
<feature type="domain" description="MotA/TolQ/ExbB proton channel" evidence="8">
    <location>
        <begin position="111"/>
        <end position="224"/>
    </location>
</feature>
<dbReference type="InterPro" id="IPR002898">
    <property type="entry name" value="MotA_ExbB_proton_chnl"/>
</dbReference>
<reference evidence="9 10" key="1">
    <citation type="submission" date="2019-02" db="EMBL/GenBank/DDBJ databases">
        <title>Deep-cultivation of Planctomycetes and their phenomic and genomic characterization uncovers novel biology.</title>
        <authorList>
            <person name="Wiegand S."/>
            <person name="Jogler M."/>
            <person name="Boedeker C."/>
            <person name="Pinto D."/>
            <person name="Vollmers J."/>
            <person name="Rivas-Marin E."/>
            <person name="Kohn T."/>
            <person name="Peeters S.H."/>
            <person name="Heuer A."/>
            <person name="Rast P."/>
            <person name="Oberbeckmann S."/>
            <person name="Bunk B."/>
            <person name="Jeske O."/>
            <person name="Meyerdierks A."/>
            <person name="Storesund J.E."/>
            <person name="Kallscheuer N."/>
            <person name="Luecker S."/>
            <person name="Lage O.M."/>
            <person name="Pohl T."/>
            <person name="Merkel B.J."/>
            <person name="Hornburger P."/>
            <person name="Mueller R.-W."/>
            <person name="Bruemmer F."/>
            <person name="Labrenz M."/>
            <person name="Spormann A.M."/>
            <person name="Op Den Camp H."/>
            <person name="Overmann J."/>
            <person name="Amann R."/>
            <person name="Jetten M.S.M."/>
            <person name="Mascher T."/>
            <person name="Medema M.H."/>
            <person name="Devos D.P."/>
            <person name="Kaster A.-K."/>
            <person name="Ovreas L."/>
            <person name="Rohde M."/>
            <person name="Galperin M.Y."/>
            <person name="Jogler C."/>
        </authorList>
    </citation>
    <scope>NUCLEOTIDE SEQUENCE [LARGE SCALE GENOMIC DNA]</scope>
    <source>
        <strain evidence="9 10">KOR42</strain>
    </source>
</reference>
<dbReference type="RefSeq" id="WP_146508235.1">
    <property type="nucleotide sequence ID" value="NZ_SIHI01000001.1"/>
</dbReference>
<dbReference type="PANTHER" id="PTHR30625">
    <property type="entry name" value="PROTEIN TOLQ"/>
    <property type="match status" value="1"/>
</dbReference>
<evidence type="ECO:0000259" key="8">
    <source>
        <dbReference type="Pfam" id="PF01618"/>
    </source>
</evidence>
<dbReference type="EMBL" id="SIHI01000001">
    <property type="protein sequence ID" value="TWT58088.1"/>
    <property type="molecule type" value="Genomic_DNA"/>
</dbReference>
<dbReference type="InterPro" id="IPR050790">
    <property type="entry name" value="ExbB/TolQ_transport"/>
</dbReference>
<dbReference type="AlphaFoldDB" id="A0A5C5X5P7"/>
<evidence type="ECO:0000313" key="10">
    <source>
        <dbReference type="Proteomes" id="UP000317243"/>
    </source>
</evidence>
<dbReference type="GO" id="GO:0017038">
    <property type="term" value="P:protein import"/>
    <property type="evidence" value="ECO:0007669"/>
    <property type="project" value="TreeGrafter"/>
</dbReference>
<evidence type="ECO:0000313" key="9">
    <source>
        <dbReference type="EMBL" id="TWT58088.1"/>
    </source>
</evidence>
<proteinExistence type="inferred from homology"/>
<comment type="caution">
    <text evidence="9">The sequence shown here is derived from an EMBL/GenBank/DDBJ whole genome shotgun (WGS) entry which is preliminary data.</text>
</comment>